<keyword evidence="1" id="KW-0175">Coiled coil</keyword>
<feature type="region of interest" description="Disordered" evidence="2">
    <location>
        <begin position="305"/>
        <end position="377"/>
    </location>
</feature>
<dbReference type="EMBL" id="JBFTWV010000099">
    <property type="protein sequence ID" value="KAL2787330.1"/>
    <property type="molecule type" value="Genomic_DNA"/>
</dbReference>
<organism evidence="3 4">
    <name type="scientific">Aspergillus keveii</name>
    <dbReference type="NCBI Taxonomy" id="714993"/>
    <lineage>
        <taxon>Eukaryota</taxon>
        <taxon>Fungi</taxon>
        <taxon>Dikarya</taxon>
        <taxon>Ascomycota</taxon>
        <taxon>Pezizomycotina</taxon>
        <taxon>Eurotiomycetes</taxon>
        <taxon>Eurotiomycetidae</taxon>
        <taxon>Eurotiales</taxon>
        <taxon>Aspergillaceae</taxon>
        <taxon>Aspergillus</taxon>
        <taxon>Aspergillus subgen. Nidulantes</taxon>
    </lineage>
</organism>
<evidence type="ECO:0000313" key="4">
    <source>
        <dbReference type="Proteomes" id="UP001610563"/>
    </source>
</evidence>
<feature type="coiled-coil region" evidence="1">
    <location>
        <begin position="38"/>
        <end position="65"/>
    </location>
</feature>
<accession>A0ABR4FVR6</accession>
<feature type="compositionally biased region" description="Low complexity" evidence="2">
    <location>
        <begin position="488"/>
        <end position="498"/>
    </location>
</feature>
<protein>
    <submittedName>
        <fullName evidence="3">Uncharacterized protein</fullName>
    </submittedName>
</protein>
<evidence type="ECO:0000256" key="1">
    <source>
        <dbReference type="SAM" id="Coils"/>
    </source>
</evidence>
<comment type="caution">
    <text evidence="3">The sequence shown here is derived from an EMBL/GenBank/DDBJ whole genome shotgun (WGS) entry which is preliminary data.</text>
</comment>
<feature type="region of interest" description="Disordered" evidence="2">
    <location>
        <begin position="123"/>
        <end position="196"/>
    </location>
</feature>
<feature type="compositionally biased region" description="Polar residues" evidence="2">
    <location>
        <begin position="326"/>
        <end position="341"/>
    </location>
</feature>
<sequence length="567" mass="64143">MSGNYDYPPASRRAARGSRPNDRSRRPTGNRLQHLRDLLNSERNRDSSARALETLNQELEEFRSERARDRYTFDQTRAFVDQQIRELQSEGPSRGGRAHGVRSDPAHSALQRLQDLDVAIMNHDSSPSVNTPPVGRATRPRTVRGGGRPGRIRRHRDSILDQPVPRLDSPSTMPLEPHQDQTDRWRAKRRKLDSDDNREGIQSLRYGQYGQVVPGTLKMELAGCDGGTYEPEGDSSWPENILRNDSSVYCTKSDRCNLILKHRGETPFCLNKLVIKAPRSGYDAPIQAGMVFVSMSSDELLARTAQHQIQSTGSNNSHRGHRRTGMQPSQEYLNSYRTPLQTLDRETLVSSDTTSESDTDASENTCGSPTHETDLPGDFHVTLEYDERQESNEHERPGENFSSRQNSQMTRLERMAALYPSDDFLCSETEDTSEDDDTSESNSFNSRRRDLQRQVRAMRRQYAMEQAEIPRNRHILNTTQPVPPNAPSAPRSGPSSRSRNLELMKPLAQFFIKRPKSSVSLKFDPPPSGRYILIKLWSPYNAGNIDIQSVIAHGYAGPRFFPAAGVR</sequence>
<evidence type="ECO:0000256" key="2">
    <source>
        <dbReference type="SAM" id="MobiDB-lite"/>
    </source>
</evidence>
<gene>
    <name evidence="3" type="ORF">BJX66DRAFT_288514</name>
</gene>
<feature type="region of interest" description="Disordered" evidence="2">
    <location>
        <begin position="388"/>
        <end position="407"/>
    </location>
</feature>
<dbReference type="Proteomes" id="UP001610563">
    <property type="component" value="Unassembled WGS sequence"/>
</dbReference>
<feature type="compositionally biased region" description="Polar residues" evidence="2">
    <location>
        <begin position="305"/>
        <end position="317"/>
    </location>
</feature>
<feature type="region of interest" description="Disordered" evidence="2">
    <location>
        <begin position="476"/>
        <end position="499"/>
    </location>
</feature>
<feature type="compositionally biased region" description="Acidic residues" evidence="2">
    <location>
        <begin position="428"/>
        <end position="439"/>
    </location>
</feature>
<name>A0ABR4FVR6_9EURO</name>
<proteinExistence type="predicted"/>
<evidence type="ECO:0000313" key="3">
    <source>
        <dbReference type="EMBL" id="KAL2787330.1"/>
    </source>
</evidence>
<keyword evidence="4" id="KW-1185">Reference proteome</keyword>
<feature type="compositionally biased region" description="Basic and acidic residues" evidence="2">
    <location>
        <begin position="388"/>
        <end position="398"/>
    </location>
</feature>
<reference evidence="3 4" key="1">
    <citation type="submission" date="2024-07" db="EMBL/GenBank/DDBJ databases">
        <title>Section-level genome sequencing and comparative genomics of Aspergillus sections Usti and Cavernicolus.</title>
        <authorList>
            <consortium name="Lawrence Berkeley National Laboratory"/>
            <person name="Nybo J.L."/>
            <person name="Vesth T.C."/>
            <person name="Theobald S."/>
            <person name="Frisvad J.C."/>
            <person name="Larsen T.O."/>
            <person name="Kjaerboelling I."/>
            <person name="Rothschild-Mancinelli K."/>
            <person name="Lyhne E.K."/>
            <person name="Kogle M.E."/>
            <person name="Barry K."/>
            <person name="Clum A."/>
            <person name="Na H."/>
            <person name="Ledsgaard L."/>
            <person name="Lin J."/>
            <person name="Lipzen A."/>
            <person name="Kuo A."/>
            <person name="Riley R."/>
            <person name="Mondo S."/>
            <person name="Labutti K."/>
            <person name="Haridas S."/>
            <person name="Pangalinan J."/>
            <person name="Salamov A.A."/>
            <person name="Simmons B.A."/>
            <person name="Magnuson J.K."/>
            <person name="Chen J."/>
            <person name="Drula E."/>
            <person name="Henrissat B."/>
            <person name="Wiebenga A."/>
            <person name="Lubbers R.J."/>
            <person name="Gomes A.C."/>
            <person name="Makela M.R."/>
            <person name="Stajich J."/>
            <person name="Grigoriev I.V."/>
            <person name="Mortensen U.H."/>
            <person name="De Vries R.P."/>
            <person name="Baker S.E."/>
            <person name="Andersen M.R."/>
        </authorList>
    </citation>
    <scope>NUCLEOTIDE SEQUENCE [LARGE SCALE GENOMIC DNA]</scope>
    <source>
        <strain evidence="3 4">CBS 209.92</strain>
    </source>
</reference>
<feature type="region of interest" description="Disordered" evidence="2">
    <location>
        <begin position="1"/>
        <end position="33"/>
    </location>
</feature>
<feature type="region of interest" description="Disordered" evidence="2">
    <location>
        <begin position="426"/>
        <end position="452"/>
    </location>
</feature>